<dbReference type="AlphaFoldDB" id="A0A3L6DCS6"/>
<protein>
    <submittedName>
        <fullName evidence="11">Peptidyl-prolyl cis-trans isomerase CYP18-1</fullName>
    </submittedName>
</protein>
<sequence>MARTKQTARKSTGGKAPRKQLATKAARKSAPTTGGVKKPHRYRPGTVALREIRKYQKSTELLIRKLPFQRLVREIAQDFKTDLRFQSHAVLALQEAAEAYLVGLFEDTNLCAIHAKRVTIMPKDIQLARRIRGERAFYGSVGSTKAWPNSLWDQHGPYPPSRRFVYAFSLENCLGSHSTDRKHSAQSPTHPLRPAHQVTSLAARVLPPAARSHGEPSLPPPDLCAILSYSYPVLTASTRGWLWQSVTLHTNLGDIKCEVFCDQVPRTAENLLALCASGYYDGTVFHRNIKGFMIQGGDPTGSGKGGSSIWGTKFADEFRESLKHNARGIMSMANNGPNTNGSQFFITYAKQPHLNGHYTVFAKVIHGFEVLDLMEKAQTGPGDRPLAEIRLNRVTIHANPLAL</sequence>
<dbReference type="FunFam" id="1.10.20.10:FF:000078">
    <property type="entry name" value="Histone H3"/>
    <property type="match status" value="1"/>
</dbReference>
<evidence type="ECO:0000256" key="8">
    <source>
        <dbReference type="ARBA" id="ARBA00023269"/>
    </source>
</evidence>
<comment type="subcellular location">
    <subcellularLocation>
        <location evidence="2">Chromosome</location>
    </subcellularLocation>
    <subcellularLocation>
        <location evidence="1">Nucleus</location>
    </subcellularLocation>
</comment>
<keyword evidence="6" id="KW-0238">DNA-binding</keyword>
<evidence type="ECO:0000256" key="1">
    <source>
        <dbReference type="ARBA" id="ARBA00004123"/>
    </source>
</evidence>
<dbReference type="ExpressionAtlas" id="A0A3L6DCS6">
    <property type="expression patterns" value="baseline and differential"/>
</dbReference>
<dbReference type="Pfam" id="PF00160">
    <property type="entry name" value="Pro_isomerase"/>
    <property type="match status" value="1"/>
</dbReference>
<evidence type="ECO:0000256" key="7">
    <source>
        <dbReference type="ARBA" id="ARBA00023242"/>
    </source>
</evidence>
<keyword evidence="5" id="KW-0597">Phosphoprotein</keyword>
<dbReference type="CDD" id="cd22911">
    <property type="entry name" value="HFD_H3"/>
    <property type="match status" value="1"/>
</dbReference>
<dbReference type="GO" id="GO:0003677">
    <property type="term" value="F:DNA binding"/>
    <property type="evidence" value="ECO:0007669"/>
    <property type="project" value="UniProtKB-KW"/>
</dbReference>
<dbReference type="InterPro" id="IPR000164">
    <property type="entry name" value="Histone_H3/CENP-A"/>
</dbReference>
<dbReference type="PROSITE" id="PS00322">
    <property type="entry name" value="HISTONE_H3_1"/>
    <property type="match status" value="1"/>
</dbReference>
<dbReference type="InterPro" id="IPR020892">
    <property type="entry name" value="Cyclophilin-type_PPIase_CS"/>
</dbReference>
<evidence type="ECO:0000256" key="6">
    <source>
        <dbReference type="ARBA" id="ARBA00023125"/>
    </source>
</evidence>
<dbReference type="Gene3D" id="1.10.20.10">
    <property type="entry name" value="Histone, subunit A"/>
    <property type="match status" value="1"/>
</dbReference>
<evidence type="ECO:0000256" key="5">
    <source>
        <dbReference type="ARBA" id="ARBA00022553"/>
    </source>
</evidence>
<gene>
    <name evidence="11" type="primary">CYP18-1_3</name>
    <name evidence="11" type="ORF">Zm00014a_011320</name>
</gene>
<keyword evidence="4" id="KW-0158">Chromosome</keyword>
<dbReference type="PANTHER" id="PTHR11426">
    <property type="entry name" value="HISTONE H3"/>
    <property type="match status" value="1"/>
</dbReference>
<dbReference type="PROSITE" id="PS50072">
    <property type="entry name" value="CSA_PPIASE_2"/>
    <property type="match status" value="1"/>
</dbReference>
<dbReference type="InterPro" id="IPR007125">
    <property type="entry name" value="H2A/H2B/H3"/>
</dbReference>
<dbReference type="GO" id="GO:0046982">
    <property type="term" value="F:protein heterodimerization activity"/>
    <property type="evidence" value="ECO:0007669"/>
    <property type="project" value="InterPro"/>
</dbReference>
<dbReference type="GO" id="GO:0005634">
    <property type="term" value="C:nucleus"/>
    <property type="evidence" value="ECO:0007669"/>
    <property type="project" value="UniProtKB-SubCell"/>
</dbReference>
<dbReference type="SUPFAM" id="SSF50891">
    <property type="entry name" value="Cyclophilin-like"/>
    <property type="match status" value="1"/>
</dbReference>
<dbReference type="Proteomes" id="UP000251960">
    <property type="component" value="Chromosome 9"/>
</dbReference>
<evidence type="ECO:0000256" key="3">
    <source>
        <dbReference type="ARBA" id="ARBA00010343"/>
    </source>
</evidence>
<keyword evidence="11" id="KW-0413">Isomerase</keyword>
<dbReference type="FunFam" id="2.40.100.10:FF:000026">
    <property type="entry name" value="Peptidyl-prolyl cis-trans isomerase"/>
    <property type="match status" value="1"/>
</dbReference>
<dbReference type="GO" id="GO:0030527">
    <property type="term" value="F:structural constituent of chromatin"/>
    <property type="evidence" value="ECO:0007669"/>
    <property type="project" value="InterPro"/>
</dbReference>
<dbReference type="InterPro" id="IPR029000">
    <property type="entry name" value="Cyclophilin-like_dom_sf"/>
</dbReference>
<evidence type="ECO:0000256" key="2">
    <source>
        <dbReference type="ARBA" id="ARBA00004286"/>
    </source>
</evidence>
<evidence type="ECO:0000313" key="11">
    <source>
        <dbReference type="EMBL" id="PWZ06138.1"/>
    </source>
</evidence>
<feature type="region of interest" description="Disordered" evidence="9">
    <location>
        <begin position="1"/>
        <end position="42"/>
    </location>
</feature>
<dbReference type="FunFam" id="1.10.20.10:FF:000044">
    <property type="entry name" value="Histone H3.3"/>
    <property type="match status" value="1"/>
</dbReference>
<dbReference type="PRINTS" id="PR00622">
    <property type="entry name" value="HISTONEH3"/>
</dbReference>
<dbReference type="InterPro" id="IPR002130">
    <property type="entry name" value="Cyclophilin-type_PPIase_dom"/>
</dbReference>
<accession>A0A3L6DCS6</accession>
<dbReference type="SMART" id="SM00428">
    <property type="entry name" value="H3"/>
    <property type="match status" value="1"/>
</dbReference>
<comment type="caution">
    <text evidence="11">The sequence shown here is derived from an EMBL/GenBank/DDBJ whole genome shotgun (WGS) entry which is preliminary data.</text>
</comment>
<dbReference type="InterPro" id="IPR009072">
    <property type="entry name" value="Histone-fold"/>
</dbReference>
<organism evidence="11">
    <name type="scientific">Zea mays</name>
    <name type="common">Maize</name>
    <dbReference type="NCBI Taxonomy" id="4577"/>
    <lineage>
        <taxon>Eukaryota</taxon>
        <taxon>Viridiplantae</taxon>
        <taxon>Streptophyta</taxon>
        <taxon>Embryophyta</taxon>
        <taxon>Tracheophyta</taxon>
        <taxon>Spermatophyta</taxon>
        <taxon>Magnoliopsida</taxon>
        <taxon>Liliopsida</taxon>
        <taxon>Poales</taxon>
        <taxon>Poaceae</taxon>
        <taxon>PACMAD clade</taxon>
        <taxon>Panicoideae</taxon>
        <taxon>Andropogonodae</taxon>
        <taxon>Andropogoneae</taxon>
        <taxon>Tripsacinae</taxon>
        <taxon>Zea</taxon>
    </lineage>
</organism>
<proteinExistence type="inferred from homology"/>
<dbReference type="GO" id="GO:0003755">
    <property type="term" value="F:peptidyl-prolyl cis-trans isomerase activity"/>
    <property type="evidence" value="ECO:0007669"/>
    <property type="project" value="InterPro"/>
</dbReference>
<comment type="similarity">
    <text evidence="3">Belongs to the histone H3 family.</text>
</comment>
<dbReference type="Pfam" id="PF00125">
    <property type="entry name" value="Histone"/>
    <property type="match status" value="1"/>
</dbReference>
<dbReference type="PROSITE" id="PS00959">
    <property type="entry name" value="HISTONE_H3_2"/>
    <property type="match status" value="1"/>
</dbReference>
<feature type="domain" description="PPIase cyclophilin-type" evidence="10">
    <location>
        <begin position="242"/>
        <end position="396"/>
    </location>
</feature>
<keyword evidence="8" id="KW-0544">Nucleosome core</keyword>
<dbReference type="CDD" id="cd01928">
    <property type="entry name" value="Cyclophilin_PPIL3_like"/>
    <property type="match status" value="1"/>
</dbReference>
<evidence type="ECO:0000256" key="4">
    <source>
        <dbReference type="ARBA" id="ARBA00022454"/>
    </source>
</evidence>
<evidence type="ECO:0000259" key="10">
    <source>
        <dbReference type="PROSITE" id="PS50072"/>
    </source>
</evidence>
<dbReference type="SUPFAM" id="SSF47113">
    <property type="entry name" value="Histone-fold"/>
    <property type="match status" value="1"/>
</dbReference>
<dbReference type="EMBL" id="NCVQ01000010">
    <property type="protein sequence ID" value="PWZ06138.1"/>
    <property type="molecule type" value="Genomic_DNA"/>
</dbReference>
<name>A0A3L6DCS6_MAIZE</name>
<evidence type="ECO:0000256" key="9">
    <source>
        <dbReference type="SAM" id="MobiDB-lite"/>
    </source>
</evidence>
<reference evidence="11" key="1">
    <citation type="journal article" date="2018" name="Nat. Genet.">
        <title>Extensive intraspecific gene order and gene structural variations between Mo17 and other maize genomes.</title>
        <authorList>
            <person name="Sun S."/>
            <person name="Zhou Y."/>
            <person name="Chen J."/>
            <person name="Shi J."/>
            <person name="Zhao H."/>
            <person name="Zhao H."/>
            <person name="Song W."/>
            <person name="Zhang M."/>
            <person name="Cui Y."/>
            <person name="Dong X."/>
            <person name="Liu H."/>
            <person name="Ma X."/>
            <person name="Jiao Y."/>
            <person name="Wang B."/>
            <person name="Wei X."/>
            <person name="Stein J.C."/>
            <person name="Glaubitz J.C."/>
            <person name="Lu F."/>
            <person name="Yu G."/>
            <person name="Liang C."/>
            <person name="Fengler K."/>
            <person name="Li B."/>
            <person name="Rafalski A."/>
            <person name="Schnable P.S."/>
            <person name="Ware D.H."/>
            <person name="Buckler E.S."/>
            <person name="Lai J."/>
        </authorList>
    </citation>
    <scope>NUCLEOTIDE SEQUENCE [LARGE SCALE GENOMIC DNA]</scope>
    <source>
        <tissue evidence="11">Seedling</tissue>
    </source>
</reference>
<dbReference type="Gene3D" id="2.40.100.10">
    <property type="entry name" value="Cyclophilin-like"/>
    <property type="match status" value="1"/>
</dbReference>
<dbReference type="PROSITE" id="PS00170">
    <property type="entry name" value="CSA_PPIASE_1"/>
    <property type="match status" value="1"/>
</dbReference>
<dbReference type="GO" id="GO:0000786">
    <property type="term" value="C:nucleosome"/>
    <property type="evidence" value="ECO:0007669"/>
    <property type="project" value="UniProtKB-KW"/>
</dbReference>
<keyword evidence="7" id="KW-0539">Nucleus</keyword>
<dbReference type="GO" id="GO:0006457">
    <property type="term" value="P:protein folding"/>
    <property type="evidence" value="ECO:0007669"/>
    <property type="project" value="InterPro"/>
</dbReference>